<evidence type="ECO:0000313" key="2">
    <source>
        <dbReference type="Proteomes" id="UP000028511"/>
    </source>
</evidence>
<dbReference type="Proteomes" id="UP000028511">
    <property type="component" value="Unassembled WGS sequence"/>
</dbReference>
<comment type="caution">
    <text evidence="1">The sequence shown here is derived from an EMBL/GenBank/DDBJ whole genome shotgun (WGS) entry which is preliminary data.</text>
</comment>
<proteinExistence type="predicted"/>
<name>A0A077NGN9_XENBV</name>
<dbReference type="AlphaFoldDB" id="A0A077NGN9"/>
<evidence type="ECO:0000313" key="1">
    <source>
        <dbReference type="EMBL" id="CDG97652.1"/>
    </source>
</evidence>
<accession>A0A077NGN9</accession>
<gene>
    <name evidence="1" type="ORF">XBP1_2720002</name>
</gene>
<reference evidence="1" key="1">
    <citation type="submission" date="2013-07" db="EMBL/GenBank/DDBJ databases">
        <title>Sub-species coevolution in mutualistic symbiosis.</title>
        <authorList>
            <person name="Murfin K."/>
            <person name="Klassen J."/>
            <person name="Lee M."/>
            <person name="Forst S."/>
            <person name="Stock P."/>
            <person name="Goodrich-Blair H."/>
        </authorList>
    </citation>
    <scope>NUCLEOTIDE SEQUENCE [LARGE SCALE GENOMIC DNA]</scope>
    <source>
        <strain evidence="1">Puntauvense</strain>
    </source>
</reference>
<protein>
    <submittedName>
        <fullName evidence="1">Uncharacterized protein</fullName>
    </submittedName>
</protein>
<sequence>MRRIPRPLEVVAKGHHYQLSSVFPFQTQSFYGAIHTKTDTFRSHRIIV</sequence>
<dbReference type="EMBL" id="CBSW010000193">
    <property type="protein sequence ID" value="CDG97652.1"/>
    <property type="molecule type" value="Genomic_DNA"/>
</dbReference>
<dbReference type="HOGENOM" id="CLU_3159479_0_0_6"/>
<organism evidence="1 2">
    <name type="scientific">Xenorhabdus bovienii str. puntauvense</name>
    <dbReference type="NCBI Taxonomy" id="1398201"/>
    <lineage>
        <taxon>Bacteria</taxon>
        <taxon>Pseudomonadati</taxon>
        <taxon>Pseudomonadota</taxon>
        <taxon>Gammaproteobacteria</taxon>
        <taxon>Enterobacterales</taxon>
        <taxon>Morganellaceae</taxon>
        <taxon>Xenorhabdus</taxon>
    </lineage>
</organism>